<dbReference type="FunFam" id="2.60.260.20:FF:000006">
    <property type="entry name" value="DnaJ subfamily B member 13"/>
    <property type="match status" value="1"/>
</dbReference>
<dbReference type="GO" id="GO:0006457">
    <property type="term" value="P:protein folding"/>
    <property type="evidence" value="ECO:0007669"/>
    <property type="project" value="InterPro"/>
</dbReference>
<keyword evidence="5" id="KW-1185">Reference proteome</keyword>
<accession>A0A2P5BQU6</accession>
<dbReference type="InterPro" id="IPR008971">
    <property type="entry name" value="HSP40/DnaJ_pept-bd"/>
</dbReference>
<dbReference type="InterPro" id="IPR001623">
    <property type="entry name" value="DnaJ_domain"/>
</dbReference>
<feature type="compositionally biased region" description="Gly residues" evidence="2">
    <location>
        <begin position="83"/>
        <end position="92"/>
    </location>
</feature>
<feature type="domain" description="J" evidence="3">
    <location>
        <begin position="4"/>
        <end position="70"/>
    </location>
</feature>
<gene>
    <name evidence="4" type="ORF">PanWU01x14_218590</name>
</gene>
<dbReference type="PRINTS" id="PR00625">
    <property type="entry name" value="JDOMAIN"/>
</dbReference>
<dbReference type="FunFam" id="1.10.287.110:FF:000020">
    <property type="entry name" value="DnaJ subfamily B member 13"/>
    <property type="match status" value="1"/>
</dbReference>
<evidence type="ECO:0000256" key="2">
    <source>
        <dbReference type="SAM" id="MobiDB-lite"/>
    </source>
</evidence>
<reference evidence="5" key="1">
    <citation type="submission" date="2016-06" db="EMBL/GenBank/DDBJ databases">
        <title>Parallel loss of symbiosis genes in relatives of nitrogen-fixing non-legume Parasponia.</title>
        <authorList>
            <person name="Van Velzen R."/>
            <person name="Holmer R."/>
            <person name="Bu F."/>
            <person name="Rutten L."/>
            <person name="Van Zeijl A."/>
            <person name="Liu W."/>
            <person name="Santuari L."/>
            <person name="Cao Q."/>
            <person name="Sharma T."/>
            <person name="Shen D."/>
            <person name="Roswanjaya Y."/>
            <person name="Wardhani T."/>
            <person name="Kalhor M.S."/>
            <person name="Jansen J."/>
            <person name="Van den Hoogen J."/>
            <person name="Gungor B."/>
            <person name="Hartog M."/>
            <person name="Hontelez J."/>
            <person name="Verver J."/>
            <person name="Yang W.-C."/>
            <person name="Schijlen E."/>
            <person name="Repin R."/>
            <person name="Schilthuizen M."/>
            <person name="Schranz E."/>
            <person name="Heidstra R."/>
            <person name="Miyata K."/>
            <person name="Fedorova E."/>
            <person name="Kohlen W."/>
            <person name="Bisseling T."/>
            <person name="Smit S."/>
            <person name="Geurts R."/>
        </authorList>
    </citation>
    <scope>NUCLEOTIDE SEQUENCE [LARGE SCALE GENOMIC DNA]</scope>
    <source>
        <strain evidence="5">cv. WU1-14</strain>
    </source>
</reference>
<sequence length="387" mass="42895">MGIDYYKILQVDRSAKDDDLKKAYRKLAMKWHPDKNPSNKKEAEAKFKQISEAYDVLSDPQKRAVYDQYGEEGLKGQVPPPGAGGFSSGPEGGPTMFRFNTRSPDDIFSEFFGFSSFGGMGDMGGSRAGGSAFQRSMFGEDIFASFRGGGGEASVNVPPRKAPAIERALPCTLEDLYKGTTKKMKISRDVTDSSGRPNTVEEILTIEIKPGWKKGTKITFPEKGNEQRGVIPADLVFIIDEKPHGVFKRDGNDLVLTQKIPLVEALTGYTVQLTTLDGRNLTIPINSIISPTYEEVVKGEGMPIPKEPTRKGNLRIKFNIKFPSRLTSEQKTGIKRSEAVDVIAAALVSLLVICRRNCVFTNRLDRWPWIPQSTSIELLAYLSNWDN</sequence>
<dbReference type="EMBL" id="JXTB01000237">
    <property type="protein sequence ID" value="PON51150.1"/>
    <property type="molecule type" value="Genomic_DNA"/>
</dbReference>
<feature type="region of interest" description="Disordered" evidence="2">
    <location>
        <begin position="72"/>
        <end position="96"/>
    </location>
</feature>
<organism evidence="4 5">
    <name type="scientific">Parasponia andersonii</name>
    <name type="common">Sponia andersonii</name>
    <dbReference type="NCBI Taxonomy" id="3476"/>
    <lineage>
        <taxon>Eukaryota</taxon>
        <taxon>Viridiplantae</taxon>
        <taxon>Streptophyta</taxon>
        <taxon>Embryophyta</taxon>
        <taxon>Tracheophyta</taxon>
        <taxon>Spermatophyta</taxon>
        <taxon>Magnoliopsida</taxon>
        <taxon>eudicotyledons</taxon>
        <taxon>Gunneridae</taxon>
        <taxon>Pentapetalae</taxon>
        <taxon>rosids</taxon>
        <taxon>fabids</taxon>
        <taxon>Rosales</taxon>
        <taxon>Cannabaceae</taxon>
        <taxon>Parasponia</taxon>
    </lineage>
</organism>
<dbReference type="SUPFAM" id="SSF49493">
    <property type="entry name" value="HSP40/DnaJ peptide-binding domain"/>
    <property type="match status" value="2"/>
</dbReference>
<dbReference type="CDD" id="cd06257">
    <property type="entry name" value="DnaJ"/>
    <property type="match status" value="1"/>
</dbReference>
<dbReference type="Proteomes" id="UP000237105">
    <property type="component" value="Unassembled WGS sequence"/>
</dbReference>
<dbReference type="PROSITE" id="PS00636">
    <property type="entry name" value="DNAJ_1"/>
    <property type="match status" value="1"/>
</dbReference>
<dbReference type="SMART" id="SM00271">
    <property type="entry name" value="DnaJ"/>
    <property type="match status" value="1"/>
</dbReference>
<dbReference type="PANTHER" id="PTHR24078">
    <property type="entry name" value="DNAJ HOMOLOG SUBFAMILY C MEMBER"/>
    <property type="match status" value="1"/>
</dbReference>
<dbReference type="GO" id="GO:0005829">
    <property type="term" value="C:cytosol"/>
    <property type="evidence" value="ECO:0007669"/>
    <property type="project" value="TreeGrafter"/>
</dbReference>
<dbReference type="GO" id="GO:0051087">
    <property type="term" value="F:protein-folding chaperone binding"/>
    <property type="evidence" value="ECO:0007669"/>
    <property type="project" value="TreeGrafter"/>
</dbReference>
<evidence type="ECO:0000259" key="3">
    <source>
        <dbReference type="PROSITE" id="PS50076"/>
    </source>
</evidence>
<dbReference type="SUPFAM" id="SSF46565">
    <property type="entry name" value="Chaperone J-domain"/>
    <property type="match status" value="1"/>
</dbReference>
<dbReference type="InterPro" id="IPR051339">
    <property type="entry name" value="DnaJ_subfamily_B"/>
</dbReference>
<dbReference type="FunFam" id="2.60.260.20:FF:000002">
    <property type="entry name" value="Dnaj homolog subfamily b member"/>
    <property type="match status" value="1"/>
</dbReference>
<dbReference type="Gene3D" id="1.10.287.110">
    <property type="entry name" value="DnaJ domain"/>
    <property type="match status" value="1"/>
</dbReference>
<comment type="caution">
    <text evidence="4">The sequence shown here is derived from an EMBL/GenBank/DDBJ whole genome shotgun (WGS) entry which is preliminary data.</text>
</comment>
<evidence type="ECO:0000313" key="4">
    <source>
        <dbReference type="EMBL" id="PON51150.1"/>
    </source>
</evidence>
<dbReference type="CDD" id="cd10747">
    <property type="entry name" value="DnaJ_C"/>
    <property type="match status" value="1"/>
</dbReference>
<dbReference type="InterPro" id="IPR036869">
    <property type="entry name" value="J_dom_sf"/>
</dbReference>
<dbReference type="InterPro" id="IPR002939">
    <property type="entry name" value="DnaJ_C"/>
</dbReference>
<dbReference type="GO" id="GO:0051082">
    <property type="term" value="F:unfolded protein binding"/>
    <property type="evidence" value="ECO:0007669"/>
    <property type="project" value="InterPro"/>
</dbReference>
<dbReference type="AlphaFoldDB" id="A0A2P5BQU6"/>
<dbReference type="PANTHER" id="PTHR24078:SF575">
    <property type="entry name" value="DNAJ HEAT SHOCK FAMILY PROTEIN"/>
    <property type="match status" value="1"/>
</dbReference>
<dbReference type="Pfam" id="PF00226">
    <property type="entry name" value="DnaJ"/>
    <property type="match status" value="1"/>
</dbReference>
<dbReference type="Pfam" id="PF01556">
    <property type="entry name" value="DnaJ_C"/>
    <property type="match status" value="1"/>
</dbReference>
<name>A0A2P5BQU6_PARAD</name>
<dbReference type="Gene3D" id="2.60.260.20">
    <property type="entry name" value="Urease metallochaperone UreE, N-terminal domain"/>
    <property type="match status" value="2"/>
</dbReference>
<protein>
    <submittedName>
        <fullName evidence="4">Terminal organelle assembly protein</fullName>
    </submittedName>
</protein>
<dbReference type="PROSITE" id="PS50076">
    <property type="entry name" value="DNAJ_2"/>
    <property type="match status" value="1"/>
</dbReference>
<evidence type="ECO:0000256" key="1">
    <source>
        <dbReference type="ARBA" id="ARBA00023186"/>
    </source>
</evidence>
<dbReference type="OrthoDB" id="550424at2759"/>
<evidence type="ECO:0000313" key="5">
    <source>
        <dbReference type="Proteomes" id="UP000237105"/>
    </source>
</evidence>
<proteinExistence type="predicted"/>
<keyword evidence="1" id="KW-0143">Chaperone</keyword>
<dbReference type="InterPro" id="IPR018253">
    <property type="entry name" value="DnaJ_domain_CS"/>
</dbReference>
<dbReference type="STRING" id="3476.A0A2P5BQU6"/>